<feature type="chain" id="PRO_5040476762" evidence="4">
    <location>
        <begin position="21"/>
        <end position="327"/>
    </location>
</feature>
<feature type="region of interest" description="Disordered" evidence="3">
    <location>
        <begin position="200"/>
        <end position="223"/>
    </location>
</feature>
<evidence type="ECO:0000256" key="3">
    <source>
        <dbReference type="SAM" id="MobiDB-lite"/>
    </source>
</evidence>
<feature type="signal peptide" evidence="4">
    <location>
        <begin position="1"/>
        <end position="20"/>
    </location>
</feature>
<keyword evidence="1" id="KW-0540">Nuclease</keyword>
<dbReference type="Proteomes" id="UP000807306">
    <property type="component" value="Unassembled WGS sequence"/>
</dbReference>
<protein>
    <submittedName>
        <fullName evidence="5">Uncharacterized protein</fullName>
    </submittedName>
</protein>
<feature type="region of interest" description="Disordered" evidence="3">
    <location>
        <begin position="47"/>
        <end position="129"/>
    </location>
</feature>
<dbReference type="GO" id="GO:0016787">
    <property type="term" value="F:hydrolase activity"/>
    <property type="evidence" value="ECO:0007669"/>
    <property type="project" value="UniProtKB-KW"/>
</dbReference>
<feature type="region of interest" description="Disordered" evidence="3">
    <location>
        <begin position="244"/>
        <end position="274"/>
    </location>
</feature>
<feature type="region of interest" description="Disordered" evidence="3">
    <location>
        <begin position="291"/>
        <end position="327"/>
    </location>
</feature>
<evidence type="ECO:0000256" key="4">
    <source>
        <dbReference type="SAM" id="SignalP"/>
    </source>
</evidence>
<evidence type="ECO:0000256" key="2">
    <source>
        <dbReference type="ARBA" id="ARBA00022801"/>
    </source>
</evidence>
<evidence type="ECO:0000256" key="1">
    <source>
        <dbReference type="ARBA" id="ARBA00022722"/>
    </source>
</evidence>
<dbReference type="EMBL" id="MU157900">
    <property type="protein sequence ID" value="KAF9524317.1"/>
    <property type="molecule type" value="Genomic_DNA"/>
</dbReference>
<evidence type="ECO:0000313" key="5">
    <source>
        <dbReference type="EMBL" id="KAF9524317.1"/>
    </source>
</evidence>
<keyword evidence="6" id="KW-1185">Reference proteome</keyword>
<gene>
    <name evidence="5" type="ORF">CPB83DRAFT_861379</name>
</gene>
<name>A0A9P6E885_9AGAR</name>
<dbReference type="GO" id="GO:0004540">
    <property type="term" value="F:RNA nuclease activity"/>
    <property type="evidence" value="ECO:0007669"/>
    <property type="project" value="InterPro"/>
</dbReference>
<proteinExistence type="predicted"/>
<keyword evidence="2" id="KW-0378">Hydrolase</keyword>
<sequence length="327" mass="35775">MRFSFACILSFFLLVTTVAALPVVAQQDTSISRRDLNDEVIELQARAKKVSPPHHPQAWGKTTPKKLPTKTKAERRTAHKAQQATAGKRRNDNFKRRRANLAKNGGRTAPVVSKRQGKVARKQAVNAKTKRVATKAKDKQAQAKKDLADRKKIGRAKFQDTRAKYQKTTHLPGRKTTFTTPGREKFTGADARRAVWNSHHFTGKSTNSKPAEFRNAGGSATNPHRIIKTMKGVGTEFPINHHKHGYQGRPQPVKVKGQTPVPENPGPARAIISKGKGGTYKFQGVVSHDETKKGKGAAAGEHAHHQVHPVKPRKGKGGVNLAGTALA</sequence>
<dbReference type="InterPro" id="IPR016191">
    <property type="entry name" value="Ribonuclease/ribotoxin"/>
</dbReference>
<evidence type="ECO:0000313" key="6">
    <source>
        <dbReference type="Proteomes" id="UP000807306"/>
    </source>
</evidence>
<dbReference type="AlphaFoldDB" id="A0A9P6E885"/>
<dbReference type="SUPFAM" id="SSF53933">
    <property type="entry name" value="Microbial ribonucleases"/>
    <property type="match status" value="1"/>
</dbReference>
<feature type="compositionally biased region" description="Basic residues" evidence="3">
    <location>
        <begin position="305"/>
        <end position="316"/>
    </location>
</feature>
<organism evidence="5 6">
    <name type="scientific">Crepidotus variabilis</name>
    <dbReference type="NCBI Taxonomy" id="179855"/>
    <lineage>
        <taxon>Eukaryota</taxon>
        <taxon>Fungi</taxon>
        <taxon>Dikarya</taxon>
        <taxon>Basidiomycota</taxon>
        <taxon>Agaricomycotina</taxon>
        <taxon>Agaricomycetes</taxon>
        <taxon>Agaricomycetidae</taxon>
        <taxon>Agaricales</taxon>
        <taxon>Agaricineae</taxon>
        <taxon>Crepidotaceae</taxon>
        <taxon>Crepidotus</taxon>
    </lineage>
</organism>
<accession>A0A9P6E885</accession>
<feature type="compositionally biased region" description="Polar residues" evidence="3">
    <location>
        <begin position="200"/>
        <end position="209"/>
    </location>
</feature>
<keyword evidence="4" id="KW-0732">Signal</keyword>
<comment type="caution">
    <text evidence="5">The sequence shown here is derived from an EMBL/GenBank/DDBJ whole genome shotgun (WGS) entry which is preliminary data.</text>
</comment>
<dbReference type="Gene3D" id="3.10.450.30">
    <property type="entry name" value="Microbial ribonucleases"/>
    <property type="match status" value="1"/>
</dbReference>
<reference evidence="5" key="1">
    <citation type="submission" date="2020-11" db="EMBL/GenBank/DDBJ databases">
        <authorList>
            <consortium name="DOE Joint Genome Institute"/>
            <person name="Ahrendt S."/>
            <person name="Riley R."/>
            <person name="Andreopoulos W."/>
            <person name="Labutti K."/>
            <person name="Pangilinan J."/>
            <person name="Ruiz-Duenas F.J."/>
            <person name="Barrasa J.M."/>
            <person name="Sanchez-Garcia M."/>
            <person name="Camarero S."/>
            <person name="Miyauchi S."/>
            <person name="Serrano A."/>
            <person name="Linde D."/>
            <person name="Babiker R."/>
            <person name="Drula E."/>
            <person name="Ayuso-Fernandez I."/>
            <person name="Pacheco R."/>
            <person name="Padilla G."/>
            <person name="Ferreira P."/>
            <person name="Barriuso J."/>
            <person name="Kellner H."/>
            <person name="Castanera R."/>
            <person name="Alfaro M."/>
            <person name="Ramirez L."/>
            <person name="Pisabarro A.G."/>
            <person name="Kuo A."/>
            <person name="Tritt A."/>
            <person name="Lipzen A."/>
            <person name="He G."/>
            <person name="Yan M."/>
            <person name="Ng V."/>
            <person name="Cullen D."/>
            <person name="Martin F."/>
            <person name="Rosso M.-N."/>
            <person name="Henrissat B."/>
            <person name="Hibbett D."/>
            <person name="Martinez A.T."/>
            <person name="Grigoriev I.V."/>
        </authorList>
    </citation>
    <scope>NUCLEOTIDE SEQUENCE</scope>
    <source>
        <strain evidence="5">CBS 506.95</strain>
    </source>
</reference>
<dbReference type="GO" id="GO:0003723">
    <property type="term" value="F:RNA binding"/>
    <property type="evidence" value="ECO:0007669"/>
    <property type="project" value="InterPro"/>
</dbReference>